<dbReference type="AlphaFoldDB" id="A0AAD5QIS4"/>
<comment type="caution">
    <text evidence="1">The sequence shown here is derived from an EMBL/GenBank/DDBJ whole genome shotgun (WGS) entry which is preliminary data.</text>
</comment>
<keyword evidence="2" id="KW-1185">Reference proteome</keyword>
<accession>A0AAD5QIS4</accession>
<gene>
    <name evidence="1" type="ORF">KIN20_010373</name>
</gene>
<organism evidence="1 2">
    <name type="scientific">Parelaphostrongylus tenuis</name>
    <name type="common">Meningeal worm</name>
    <dbReference type="NCBI Taxonomy" id="148309"/>
    <lineage>
        <taxon>Eukaryota</taxon>
        <taxon>Metazoa</taxon>
        <taxon>Ecdysozoa</taxon>
        <taxon>Nematoda</taxon>
        <taxon>Chromadorea</taxon>
        <taxon>Rhabditida</taxon>
        <taxon>Rhabditina</taxon>
        <taxon>Rhabditomorpha</taxon>
        <taxon>Strongyloidea</taxon>
        <taxon>Metastrongylidae</taxon>
        <taxon>Parelaphostrongylus</taxon>
    </lineage>
</organism>
<sequence>MPVTVRFLDSAEHYHQEECVNRRITQVCCGQQYVSLLTTTSAYGESTVKMWIDGRPVESKTS</sequence>
<evidence type="ECO:0000313" key="1">
    <source>
        <dbReference type="EMBL" id="KAJ1353683.1"/>
    </source>
</evidence>
<evidence type="ECO:0000313" key="2">
    <source>
        <dbReference type="Proteomes" id="UP001196413"/>
    </source>
</evidence>
<protein>
    <submittedName>
        <fullName evidence="1">Uncharacterized protein</fullName>
    </submittedName>
</protein>
<reference evidence="1" key="1">
    <citation type="submission" date="2021-06" db="EMBL/GenBank/DDBJ databases">
        <title>Parelaphostrongylus tenuis whole genome reference sequence.</title>
        <authorList>
            <person name="Garwood T.J."/>
            <person name="Larsen P.A."/>
            <person name="Fountain-Jones N.M."/>
            <person name="Garbe J.R."/>
            <person name="Macchietto M.G."/>
            <person name="Kania S.A."/>
            <person name="Gerhold R.W."/>
            <person name="Richards J.E."/>
            <person name="Wolf T.M."/>
        </authorList>
    </citation>
    <scope>NUCLEOTIDE SEQUENCE</scope>
    <source>
        <strain evidence="1">MNPRO001-30</strain>
        <tissue evidence="1">Meninges</tissue>
    </source>
</reference>
<name>A0AAD5QIS4_PARTN</name>
<proteinExistence type="predicted"/>
<dbReference type="EMBL" id="JAHQIW010001812">
    <property type="protein sequence ID" value="KAJ1353683.1"/>
    <property type="molecule type" value="Genomic_DNA"/>
</dbReference>
<dbReference type="Proteomes" id="UP001196413">
    <property type="component" value="Unassembled WGS sequence"/>
</dbReference>